<evidence type="ECO:0000256" key="6">
    <source>
        <dbReference type="ARBA" id="ARBA00022741"/>
    </source>
</evidence>
<evidence type="ECO:0000256" key="7">
    <source>
        <dbReference type="ARBA" id="ARBA00022840"/>
    </source>
</evidence>
<comment type="subcellular location">
    <subcellularLocation>
        <location evidence="1">Membrane</location>
        <topology evidence="1">Multi-pass membrane protein</topology>
    </subcellularLocation>
</comment>
<dbReference type="SUPFAM" id="SSF52540">
    <property type="entry name" value="P-loop containing nucleoside triphosphate hydrolases"/>
    <property type="match status" value="2"/>
</dbReference>
<dbReference type="InterPro" id="IPR027417">
    <property type="entry name" value="P-loop_NTPase"/>
</dbReference>
<feature type="compositionally biased region" description="Basic residues" evidence="10">
    <location>
        <begin position="729"/>
        <end position="739"/>
    </location>
</feature>
<dbReference type="FunFam" id="3.40.50.300:FF:000054">
    <property type="entry name" value="ABC multidrug transporter atrF"/>
    <property type="match status" value="1"/>
</dbReference>
<dbReference type="GO" id="GO:0031288">
    <property type="term" value="P:sorocarp morphogenesis"/>
    <property type="evidence" value="ECO:0007669"/>
    <property type="project" value="UniProtKB-ARBA"/>
</dbReference>
<feature type="transmembrane region" description="Helical" evidence="11">
    <location>
        <begin position="585"/>
        <end position="606"/>
    </location>
</feature>
<evidence type="ECO:0000256" key="9">
    <source>
        <dbReference type="ARBA" id="ARBA00023136"/>
    </source>
</evidence>
<dbReference type="Proteomes" id="UP000076078">
    <property type="component" value="Unassembled WGS sequence"/>
</dbReference>
<evidence type="ECO:0000256" key="10">
    <source>
        <dbReference type="SAM" id="MobiDB-lite"/>
    </source>
</evidence>
<dbReference type="InterPro" id="IPR003439">
    <property type="entry name" value="ABC_transporter-like_ATP-bd"/>
</dbReference>
<feature type="transmembrane region" description="Helical" evidence="11">
    <location>
        <begin position="555"/>
        <end position="573"/>
    </location>
</feature>
<feature type="transmembrane region" description="Helical" evidence="11">
    <location>
        <begin position="613"/>
        <end position="631"/>
    </location>
</feature>
<reference evidence="13 14" key="1">
    <citation type="submission" date="2015-12" db="EMBL/GenBank/DDBJ databases">
        <title>Dictyostelia acquired genes for synthesis and detection of signals that induce cell-type specialization by lateral gene transfer from prokaryotes.</title>
        <authorList>
            <person name="Gloeckner G."/>
            <person name="Schaap P."/>
        </authorList>
    </citation>
    <scope>NUCLEOTIDE SEQUENCE [LARGE SCALE GENOMIC DNA]</scope>
    <source>
        <strain evidence="13 14">TK</strain>
    </source>
</reference>
<dbReference type="Pfam" id="PF00005">
    <property type="entry name" value="ABC_tran"/>
    <property type="match status" value="2"/>
</dbReference>
<evidence type="ECO:0000313" key="13">
    <source>
        <dbReference type="EMBL" id="KYQ91325.1"/>
    </source>
</evidence>
<dbReference type="PROSITE" id="PS00211">
    <property type="entry name" value="ABC_TRANSPORTER_1"/>
    <property type="match status" value="1"/>
</dbReference>
<dbReference type="InterPro" id="IPR043926">
    <property type="entry name" value="ABCG_dom"/>
</dbReference>
<dbReference type="STRING" id="361077.A0A151ZBM1"/>
<dbReference type="GO" id="GO:0016887">
    <property type="term" value="F:ATP hydrolysis activity"/>
    <property type="evidence" value="ECO:0007669"/>
    <property type="project" value="InterPro"/>
</dbReference>
<dbReference type="InterPro" id="IPR034003">
    <property type="entry name" value="ABCG_PDR_2"/>
</dbReference>
<feature type="transmembrane region" description="Helical" evidence="11">
    <location>
        <begin position="1237"/>
        <end position="1257"/>
    </location>
</feature>
<dbReference type="InterPro" id="IPR003593">
    <property type="entry name" value="AAA+_ATPase"/>
</dbReference>
<dbReference type="EMBL" id="LODT01000035">
    <property type="protein sequence ID" value="KYQ91325.1"/>
    <property type="molecule type" value="Genomic_DNA"/>
</dbReference>
<dbReference type="PANTHER" id="PTHR19241">
    <property type="entry name" value="ATP-BINDING CASSETTE TRANSPORTER"/>
    <property type="match status" value="1"/>
</dbReference>
<dbReference type="GO" id="GO:0016020">
    <property type="term" value="C:membrane"/>
    <property type="evidence" value="ECO:0007669"/>
    <property type="project" value="UniProtKB-SubCell"/>
</dbReference>
<accession>A0A151ZBM1</accession>
<feature type="transmembrane region" description="Helical" evidence="11">
    <location>
        <begin position="689"/>
        <end position="713"/>
    </location>
</feature>
<dbReference type="Pfam" id="PF19055">
    <property type="entry name" value="ABC2_membrane_7"/>
    <property type="match status" value="2"/>
</dbReference>
<dbReference type="OrthoDB" id="66620at2759"/>
<proteinExistence type="inferred from homology"/>
<dbReference type="CDD" id="cd03232">
    <property type="entry name" value="ABCG_PDR_domain2"/>
    <property type="match status" value="1"/>
</dbReference>
<keyword evidence="8 11" id="KW-1133">Transmembrane helix</keyword>
<dbReference type="OMA" id="MPRFVTQ"/>
<dbReference type="Gene3D" id="3.40.50.300">
    <property type="entry name" value="P-loop containing nucleotide triphosphate hydrolases"/>
    <property type="match status" value="2"/>
</dbReference>
<feature type="domain" description="ABC transporter" evidence="12">
    <location>
        <begin position="788"/>
        <end position="1027"/>
    </location>
</feature>
<feature type="transmembrane region" description="Helical" evidence="11">
    <location>
        <begin position="1363"/>
        <end position="1384"/>
    </location>
</feature>
<keyword evidence="3" id="KW-0813">Transport</keyword>
<comment type="similarity">
    <text evidence="2">Belongs to the ABC transporter superfamily. ABCG family. PDR (TC 3.A.1.205) subfamily.</text>
</comment>
<keyword evidence="6" id="KW-0547">Nucleotide-binding</keyword>
<keyword evidence="14" id="KW-1185">Reference proteome</keyword>
<feature type="transmembrane region" description="Helical" evidence="11">
    <location>
        <begin position="449"/>
        <end position="466"/>
    </location>
</feature>
<dbReference type="CDD" id="cd03233">
    <property type="entry name" value="ABCG_PDR_domain1"/>
    <property type="match status" value="1"/>
</dbReference>
<feature type="compositionally biased region" description="Basic and acidic residues" evidence="10">
    <location>
        <begin position="750"/>
        <end position="761"/>
    </location>
</feature>
<evidence type="ECO:0000256" key="11">
    <source>
        <dbReference type="SAM" id="Phobius"/>
    </source>
</evidence>
<feature type="transmembrane region" description="Helical" evidence="11">
    <location>
        <begin position="1126"/>
        <end position="1143"/>
    </location>
</feature>
<dbReference type="GO" id="GO:0140359">
    <property type="term" value="F:ABC-type transporter activity"/>
    <property type="evidence" value="ECO:0007669"/>
    <property type="project" value="InterPro"/>
</dbReference>
<evidence type="ECO:0000256" key="8">
    <source>
        <dbReference type="ARBA" id="ARBA00022989"/>
    </source>
</evidence>
<dbReference type="InterPro" id="IPR017871">
    <property type="entry name" value="ABC_transporter-like_CS"/>
</dbReference>
<keyword evidence="9 11" id="KW-0472">Membrane</keyword>
<dbReference type="InterPro" id="IPR034001">
    <property type="entry name" value="ABCG_PDR_1"/>
</dbReference>
<gene>
    <name evidence="13" type="ORF">DLAC_08271</name>
</gene>
<dbReference type="Pfam" id="PF01061">
    <property type="entry name" value="ABC2_membrane"/>
    <property type="match status" value="2"/>
</dbReference>
<comment type="caution">
    <text evidence="13">The sequence shown here is derived from an EMBL/GenBank/DDBJ whole genome shotgun (WGS) entry which is preliminary data.</text>
</comment>
<name>A0A151ZBM1_TIELA</name>
<dbReference type="SMART" id="SM00382">
    <property type="entry name" value="AAA"/>
    <property type="match status" value="2"/>
</dbReference>
<protein>
    <submittedName>
        <fullName evidence="13">ABC transporter G family protein</fullName>
    </submittedName>
</protein>
<keyword evidence="7" id="KW-0067">ATP-binding</keyword>
<keyword evidence="4 11" id="KW-0812">Transmembrane</keyword>
<dbReference type="FunFam" id="3.40.50.300:FF:002639">
    <property type="entry name" value="ABC transporter G family protein"/>
    <property type="match status" value="1"/>
</dbReference>
<organism evidence="13 14">
    <name type="scientific">Tieghemostelium lacteum</name>
    <name type="common">Slime mold</name>
    <name type="synonym">Dictyostelium lacteum</name>
    <dbReference type="NCBI Taxonomy" id="361077"/>
    <lineage>
        <taxon>Eukaryota</taxon>
        <taxon>Amoebozoa</taxon>
        <taxon>Evosea</taxon>
        <taxon>Eumycetozoa</taxon>
        <taxon>Dictyostelia</taxon>
        <taxon>Dictyosteliales</taxon>
        <taxon>Raperosteliaceae</taxon>
        <taxon>Tieghemostelium</taxon>
    </lineage>
</organism>
<dbReference type="InParanoid" id="A0A151ZBM1"/>
<evidence type="ECO:0000256" key="5">
    <source>
        <dbReference type="ARBA" id="ARBA00022737"/>
    </source>
</evidence>
<evidence type="ECO:0000259" key="12">
    <source>
        <dbReference type="PROSITE" id="PS50893"/>
    </source>
</evidence>
<feature type="transmembrane region" description="Helical" evidence="11">
    <location>
        <begin position="478"/>
        <end position="499"/>
    </location>
</feature>
<feature type="transmembrane region" description="Helical" evidence="11">
    <location>
        <begin position="1264"/>
        <end position="1283"/>
    </location>
</feature>
<dbReference type="PROSITE" id="PS50893">
    <property type="entry name" value="ABC_TRANSPORTER_2"/>
    <property type="match status" value="2"/>
</dbReference>
<feature type="transmembrane region" description="Helical" evidence="11">
    <location>
        <begin position="519"/>
        <end position="543"/>
    </location>
</feature>
<evidence type="ECO:0000256" key="1">
    <source>
        <dbReference type="ARBA" id="ARBA00004141"/>
    </source>
</evidence>
<feature type="domain" description="ABC transporter" evidence="12">
    <location>
        <begin position="105"/>
        <end position="350"/>
    </location>
</feature>
<evidence type="ECO:0000256" key="2">
    <source>
        <dbReference type="ARBA" id="ARBA00006012"/>
    </source>
</evidence>
<feature type="transmembrane region" description="Helical" evidence="11">
    <location>
        <begin position="1195"/>
        <end position="1217"/>
    </location>
</feature>
<feature type="region of interest" description="Disordered" evidence="10">
    <location>
        <begin position="729"/>
        <end position="764"/>
    </location>
</feature>
<feature type="transmembrane region" description="Helical" evidence="11">
    <location>
        <begin position="1155"/>
        <end position="1175"/>
    </location>
</feature>
<dbReference type="GO" id="GO:0005524">
    <property type="term" value="F:ATP binding"/>
    <property type="evidence" value="ECO:0007669"/>
    <property type="project" value="UniProtKB-KW"/>
</dbReference>
<keyword evidence="5" id="KW-0677">Repeat</keyword>
<evidence type="ECO:0000256" key="4">
    <source>
        <dbReference type="ARBA" id="ARBA00022692"/>
    </source>
</evidence>
<evidence type="ECO:0000313" key="14">
    <source>
        <dbReference type="Proteomes" id="UP000076078"/>
    </source>
</evidence>
<evidence type="ECO:0000256" key="3">
    <source>
        <dbReference type="ARBA" id="ARBA00022448"/>
    </source>
</evidence>
<sequence length="1389" mass="157859">MEEIQLEELNQFENNNNSNQNSNENTMVEIPEITIDNHIIPNNNNNNNIVSNSNSNLSRSIGGVYNNNSPTLNRLHSSHNFIKVQDDDTKNQCDNKRVDKNSMFVTAKNMSLHVKNRVNDKDILKDISFFLKPGSMVMVLGSPGCGKSSLMKCLSLMTREDEHVSGKLLFNGSPGNPKTHHRHVSYVVQEDHHMATLTVRETFKFSADLQMPESTTEEQKNQRVDQILQFLDLEKQQDTVVGNEFLRGISGGQKKRVTIGVELVKDSKLFLLDEPTTGLDSSISLELMKKIKDKVEREKMACIISLLQPGIEITKLFDYLMIMNEGEMVYFGPMNSAIGYFEDLGFKLPSHHNPAEFFQEIVDEPELYYPGEGEPPLRGSSDFSDAYKRSDLCRQINDFIDSHTPDPNDFEDNSNESEYPSSTKYQILMVSKRALKMVFSNLVDIRMRILKSVVVGLILGSLYWKLDNDQEGGNNRSGLFFFAMLSILFGGFSEIGLLFNQRDVFYLQRDWKYHSTISYFISLLISEMPMDIIESIIFSTIVYWMTGLQHSAEKFIFFLLASFVNTVLGHALVRGVSTISKNIHLASTLAPVVLAPLALLAGFMIFKPQIPGWWIWLFWISPVHYVFEGIMSNEHYGKVYRCEPHELIPPPIIPNFNVSYPQGFEGNQACPYQNGNQFLERLGFAQNNWFKWVDLAITCAFIILYWIWAYIALRKLSFHNIRNQDKSKSKKKSIVKKHQLSTSSTSIDNSSHKGKELESRRSSSTIFVRPDDTKLQNNGCYVQWKNLVYEVDVKKDRKTHKLRLLNEINGYVKPGMLLALMGPSGAGKSTLLDVLANRKTGGYTSGQILIDGQPRTKFFTRISAYVEQMDILPPTQTVREAIQFSAKCRLPQDMPTEEKLEYVENILGTLNLMKIANRLIGQGEENLSLSQRKRVNIGIELASDPKLLFLDEPTSGLDSSAALKVMNLIKKIASSGRSVICTIHQPSTSIFKKFDHLLLLKKGGETVFFGPTGDMSSLLLKYFEDRGLYCDPFLNPADFILDVTDDNIQIKNPVTGEYTVFDSVKSFKGSDLNQHLMQVIDAGITPHQGEKYHGKYSSSIQTQFEVLFKRAWIAQVRRMDFNRARLGRSVLLGLVLGTLFLRLDNEQVDVTSRIAILFFTLMFGGMAGISVIPVVNTERAVFYREQASGMYRVWIYLLSFIVVDLPFLLLAAIAYVIPLYFLVGLNLGASQFFYHLLNIYIVYINFTIAVMLLAYLLPTSEITFTFAGVLLSLSSLFAGFLITPTSIPKPWKWFYQINFLNYPLKALLITELEGLEFTCTDNENAVPVLIESKGVVKFFCPITRGEQALARYDINIDHKYLDFAIQTAFTVFFIFLCYIALRVIKHQVK</sequence>
<dbReference type="InterPro" id="IPR013525">
    <property type="entry name" value="ABC2_TM"/>
</dbReference>